<accession>A0ABD7HLZ9</accession>
<evidence type="ECO:0000313" key="3">
    <source>
        <dbReference type="Proteomes" id="UP000284557"/>
    </source>
</evidence>
<feature type="chain" id="PRO_5044878033" description="Trypsin" evidence="1">
    <location>
        <begin position="19"/>
        <end position="239"/>
    </location>
</feature>
<organism evidence="2 3">
    <name type="scientific">Mycobacteroides abscessus</name>
    <dbReference type="NCBI Taxonomy" id="36809"/>
    <lineage>
        <taxon>Bacteria</taxon>
        <taxon>Bacillati</taxon>
        <taxon>Actinomycetota</taxon>
        <taxon>Actinomycetes</taxon>
        <taxon>Mycobacteriales</taxon>
        <taxon>Mycobacteriaceae</taxon>
        <taxon>Mycobacteroides</taxon>
    </lineage>
</organism>
<evidence type="ECO:0008006" key="4">
    <source>
        <dbReference type="Google" id="ProtNLM"/>
    </source>
</evidence>
<dbReference type="EMBL" id="QXBN01000012">
    <property type="protein sequence ID" value="RIT36782.1"/>
    <property type="molecule type" value="Genomic_DNA"/>
</dbReference>
<dbReference type="InterPro" id="IPR043504">
    <property type="entry name" value="Peptidase_S1_PA_chymotrypsin"/>
</dbReference>
<sequence length="239" mass="24720">MVTALVLSGIISPAVASAKDADWTAFPGGIAPGATIAQVGQSGGKVCTLGLIAGDPVTHKLYGITAGHCDHSDIGRTVLYTDSNTPDIARPLGTYIASRMTDGKTPTGNADVLPVYTDAGVIGIQSGTPVSSFKLAGVYPVRAVVENYQELPYGTEVCKYGMKTGETCGPVTVATKYTISAEVRAIHGDSGSPLYRKNPDGTVDLIGIASNVHDGFTQFFWVAPVLRALKLQVCGCGGN</sequence>
<evidence type="ECO:0000256" key="1">
    <source>
        <dbReference type="SAM" id="SignalP"/>
    </source>
</evidence>
<name>A0ABD7HLZ9_9MYCO</name>
<gene>
    <name evidence="2" type="ORF">D2E76_16130</name>
</gene>
<feature type="signal peptide" evidence="1">
    <location>
        <begin position="1"/>
        <end position="18"/>
    </location>
</feature>
<dbReference type="Gene3D" id="2.40.10.10">
    <property type="entry name" value="Trypsin-like serine proteases"/>
    <property type="match status" value="2"/>
</dbReference>
<dbReference type="SUPFAM" id="SSF50494">
    <property type="entry name" value="Trypsin-like serine proteases"/>
    <property type="match status" value="1"/>
</dbReference>
<proteinExistence type="predicted"/>
<reference evidence="2 3" key="1">
    <citation type="submission" date="2018-08" db="EMBL/GenBank/DDBJ databases">
        <title>Linezolid Resistance in Mycobacterium abscessus: MIC Distribution and Comprehensive Investigation of Resistance Mechanisms.</title>
        <authorList>
            <person name="Ye M."/>
            <person name="Xu L."/>
            <person name="Zou Y."/>
            <person name="Li B."/>
            <person name="Guo Q."/>
            <person name="Zhang Y."/>
            <person name="Zhan M."/>
            <person name="Xu B."/>
            <person name="Yu F."/>
            <person name="Zhang Z."/>
            <person name="Chu H."/>
        </authorList>
    </citation>
    <scope>NUCLEOTIDE SEQUENCE [LARGE SCALE GENOMIC DNA]</scope>
    <source>
        <strain evidence="2 3">G143</strain>
    </source>
</reference>
<keyword evidence="1" id="KW-0732">Signal</keyword>
<dbReference type="AlphaFoldDB" id="A0ABD7HLZ9"/>
<comment type="caution">
    <text evidence="2">The sequence shown here is derived from an EMBL/GenBank/DDBJ whole genome shotgun (WGS) entry which is preliminary data.</text>
</comment>
<dbReference type="Proteomes" id="UP000284557">
    <property type="component" value="Unassembled WGS sequence"/>
</dbReference>
<evidence type="ECO:0000313" key="2">
    <source>
        <dbReference type="EMBL" id="RIT36782.1"/>
    </source>
</evidence>
<protein>
    <recommendedName>
        <fullName evidence="4">Trypsin</fullName>
    </recommendedName>
</protein>
<dbReference type="InterPro" id="IPR009003">
    <property type="entry name" value="Peptidase_S1_PA"/>
</dbReference>